<comment type="caution">
    <text evidence="1">The sequence shown here is derived from an EMBL/GenBank/DDBJ whole genome shotgun (WGS) entry which is preliminary data.</text>
</comment>
<dbReference type="Proteomes" id="UP000076078">
    <property type="component" value="Unassembled WGS sequence"/>
</dbReference>
<sequence length="505" mass="59189">MLIPNYIIIEILNHLVGNVDIYYNKQINYQFIAKLRSISKEWNEKILPKVQFVNINLKITQDNKNQLEYVNKLLELDISGFTLKLPSDLVDDQLMERFAKSKSKPILTFELEYNCMEKWEKIRNISFFHNIDKFILNYKIDDKLPLYSGTNFNGLKQIELHNMNVTLNEIMEFLEITQPMYFQLHSTPYEFIKSTMDPFYDYIATKNKTMLHLGVYNFFWPASQKAVINLINQNKSLTELYVANIEDPETPSGELIVGPHCDIFNNTLKLFSYYDYIQFWRIPSKIRHTEVKIQQKNLVDTLNNYFGNLTSLHLYSADKLTENILVSIIKLKSSIHTLKVDSENDLLNVYSDKFVDALACNNTLTLLKIGWILNNLIAKIIKMNHPTITSLTCTVENGYFLSVVHNDLIQNQTLNSLTFNVLRFTTKERKSKERINFALSILEKNTNITKFHYPSILLRYKLSKDIISRLTNIFNNNNKLLQLSLFEFKEQSVVSLLKNNYIVQN</sequence>
<reference evidence="1 2" key="1">
    <citation type="submission" date="2015-12" db="EMBL/GenBank/DDBJ databases">
        <title>Dictyostelia acquired genes for synthesis and detection of signals that induce cell-type specialization by lateral gene transfer from prokaryotes.</title>
        <authorList>
            <person name="Gloeckner G."/>
            <person name="Schaap P."/>
        </authorList>
    </citation>
    <scope>NUCLEOTIDE SEQUENCE [LARGE SCALE GENOMIC DNA]</scope>
    <source>
        <strain evidence="1 2">TK</strain>
    </source>
</reference>
<dbReference type="AlphaFoldDB" id="A0A151Z8L2"/>
<keyword evidence="2" id="KW-1185">Reference proteome</keyword>
<evidence type="ECO:0000313" key="2">
    <source>
        <dbReference type="Proteomes" id="UP000076078"/>
    </source>
</evidence>
<dbReference type="InParanoid" id="A0A151Z8L2"/>
<proteinExistence type="predicted"/>
<evidence type="ECO:0008006" key="3">
    <source>
        <dbReference type="Google" id="ProtNLM"/>
    </source>
</evidence>
<name>A0A151Z8L2_TIELA</name>
<gene>
    <name evidence="1" type="ORF">DLAC_08903</name>
</gene>
<protein>
    <recommendedName>
        <fullName evidence="3">F-box domain-containing protein</fullName>
    </recommendedName>
</protein>
<evidence type="ECO:0000313" key="1">
    <source>
        <dbReference type="EMBL" id="KYQ90300.1"/>
    </source>
</evidence>
<organism evidence="1 2">
    <name type="scientific">Tieghemostelium lacteum</name>
    <name type="common">Slime mold</name>
    <name type="synonym">Dictyostelium lacteum</name>
    <dbReference type="NCBI Taxonomy" id="361077"/>
    <lineage>
        <taxon>Eukaryota</taxon>
        <taxon>Amoebozoa</taxon>
        <taxon>Evosea</taxon>
        <taxon>Eumycetozoa</taxon>
        <taxon>Dictyostelia</taxon>
        <taxon>Dictyosteliales</taxon>
        <taxon>Raperosteliaceae</taxon>
        <taxon>Tieghemostelium</taxon>
    </lineage>
</organism>
<accession>A0A151Z8L2</accession>
<dbReference type="EMBL" id="LODT01000037">
    <property type="protein sequence ID" value="KYQ90300.1"/>
    <property type="molecule type" value="Genomic_DNA"/>
</dbReference>